<dbReference type="Proteomes" id="UP001362999">
    <property type="component" value="Unassembled WGS sequence"/>
</dbReference>
<organism evidence="1 2">
    <name type="scientific">Favolaschia claudopus</name>
    <dbReference type="NCBI Taxonomy" id="2862362"/>
    <lineage>
        <taxon>Eukaryota</taxon>
        <taxon>Fungi</taxon>
        <taxon>Dikarya</taxon>
        <taxon>Basidiomycota</taxon>
        <taxon>Agaricomycotina</taxon>
        <taxon>Agaricomycetes</taxon>
        <taxon>Agaricomycetidae</taxon>
        <taxon>Agaricales</taxon>
        <taxon>Marasmiineae</taxon>
        <taxon>Mycenaceae</taxon>
        <taxon>Favolaschia</taxon>
    </lineage>
</organism>
<name>A0AAW0CTB1_9AGAR</name>
<reference evidence="1 2" key="1">
    <citation type="journal article" date="2024" name="J Genomics">
        <title>Draft genome sequencing and assembly of Favolaschia claudopus CIRM-BRFM 2984 isolated from oak limbs.</title>
        <authorList>
            <person name="Navarro D."/>
            <person name="Drula E."/>
            <person name="Chaduli D."/>
            <person name="Cazenave R."/>
            <person name="Ahrendt S."/>
            <person name="Wang J."/>
            <person name="Lipzen A."/>
            <person name="Daum C."/>
            <person name="Barry K."/>
            <person name="Grigoriev I.V."/>
            <person name="Favel A."/>
            <person name="Rosso M.N."/>
            <person name="Martin F."/>
        </authorList>
    </citation>
    <scope>NUCLEOTIDE SEQUENCE [LARGE SCALE GENOMIC DNA]</scope>
    <source>
        <strain evidence="1 2">CIRM-BRFM 2984</strain>
    </source>
</reference>
<keyword evidence="2" id="KW-1185">Reference proteome</keyword>
<accession>A0AAW0CTB1</accession>
<sequence>MSTIPQELVEAILTDFDAFEDRDSLKSISLTALNFTGPAQRVLFRSLELDASGSLLDQPDKFERALELFQNSPHIAAYPRNLTIRLPLQPAAVGNTLKRLLPHFTQVRRFIFDGLAAAWDDLPDPLQSALTDFLLSSPLEKLHIMHISGIPLEIVTSAVRTNRVLSLQDVDIDEKVSPDDETQLSNPQSKSPPQPCLTHLMLASPDEIQPLLLKELVLPSYTANLQRLAVDHSDSVSELLRAVSPTLTELSLNCTGTTRAFTLPVLPCLIGLEIQVSPSWESIVPFWLPDTLADLSTSDADAPATLRVPSLYTLTLRIALPLLDAFARKQDLALPGTPRTAAVLAAVDAVLCGAVSLCVWELAMAGGRARNATSKVEVKEETQRLEAAAHCALVFARFRAAVERNVARMSAEGTLEVRFAERLGYGERLS</sequence>
<evidence type="ECO:0000313" key="2">
    <source>
        <dbReference type="Proteomes" id="UP001362999"/>
    </source>
</evidence>
<dbReference type="EMBL" id="JAWWNJ010000013">
    <property type="protein sequence ID" value="KAK7042033.1"/>
    <property type="molecule type" value="Genomic_DNA"/>
</dbReference>
<protein>
    <recommendedName>
        <fullName evidence="3">F-box domain-containing protein</fullName>
    </recommendedName>
</protein>
<evidence type="ECO:0008006" key="3">
    <source>
        <dbReference type="Google" id="ProtNLM"/>
    </source>
</evidence>
<gene>
    <name evidence="1" type="ORF">R3P38DRAFT_3447212</name>
</gene>
<evidence type="ECO:0000313" key="1">
    <source>
        <dbReference type="EMBL" id="KAK7042033.1"/>
    </source>
</evidence>
<comment type="caution">
    <text evidence="1">The sequence shown here is derived from an EMBL/GenBank/DDBJ whole genome shotgun (WGS) entry which is preliminary data.</text>
</comment>
<proteinExistence type="predicted"/>
<dbReference type="AlphaFoldDB" id="A0AAW0CTB1"/>